<feature type="domain" description="RING-type" evidence="4">
    <location>
        <begin position="12"/>
        <end position="53"/>
    </location>
</feature>
<dbReference type="PANTHER" id="PTHR14305:SF0">
    <property type="entry name" value="E3 UBIQUITIN-PROTEIN LIGASE CCNB1IP1"/>
    <property type="match status" value="1"/>
</dbReference>
<dbReference type="Pfam" id="PF14634">
    <property type="entry name" value="zf-RING_5"/>
    <property type="match status" value="1"/>
</dbReference>
<dbReference type="PANTHER" id="PTHR14305">
    <property type="entry name" value="E3 UBIQUITIN-PROTEIN LIGASE CCNB1IP1"/>
    <property type="match status" value="1"/>
</dbReference>
<feature type="region of interest" description="Disordered" evidence="3">
    <location>
        <begin position="312"/>
        <end position="331"/>
    </location>
</feature>
<feature type="region of interest" description="Disordered" evidence="3">
    <location>
        <begin position="351"/>
        <end position="370"/>
    </location>
</feature>
<evidence type="ECO:0000259" key="4">
    <source>
        <dbReference type="PROSITE" id="PS50089"/>
    </source>
</evidence>
<dbReference type="InterPro" id="IPR042448">
    <property type="entry name" value="CCNB1IP1"/>
</dbReference>
<dbReference type="GO" id="GO:0008270">
    <property type="term" value="F:zinc ion binding"/>
    <property type="evidence" value="ECO:0007669"/>
    <property type="project" value="UniProtKB-KW"/>
</dbReference>
<keyword evidence="1" id="KW-0479">Metal-binding</keyword>
<keyword evidence="1" id="KW-0862">Zinc</keyword>
<keyword evidence="2" id="KW-0175">Coiled coil</keyword>
<dbReference type="Proteomes" id="UP000250140">
    <property type="component" value="Unassembled WGS sequence"/>
</dbReference>
<dbReference type="InterPro" id="IPR001841">
    <property type="entry name" value="Znf_RING"/>
</dbReference>
<evidence type="ECO:0000313" key="6">
    <source>
        <dbReference type="Proteomes" id="UP000250140"/>
    </source>
</evidence>
<dbReference type="GO" id="GO:0000795">
    <property type="term" value="C:synaptonemal complex"/>
    <property type="evidence" value="ECO:0007669"/>
    <property type="project" value="InterPro"/>
</dbReference>
<keyword evidence="6" id="KW-1185">Reference proteome</keyword>
<dbReference type="GO" id="GO:0061630">
    <property type="term" value="F:ubiquitin protein ligase activity"/>
    <property type="evidence" value="ECO:0007669"/>
    <property type="project" value="InterPro"/>
</dbReference>
<evidence type="ECO:0000256" key="1">
    <source>
        <dbReference type="PROSITE-ProRule" id="PRU00175"/>
    </source>
</evidence>
<dbReference type="PROSITE" id="PS50089">
    <property type="entry name" value="ZF_RING_2"/>
    <property type="match status" value="1"/>
</dbReference>
<reference evidence="5 6" key="1">
    <citation type="journal article" date="2016" name="Nat. Commun.">
        <title>Ectomycorrhizal ecology is imprinted in the genome of the dominant symbiotic fungus Cenococcum geophilum.</title>
        <authorList>
            <consortium name="DOE Joint Genome Institute"/>
            <person name="Peter M."/>
            <person name="Kohler A."/>
            <person name="Ohm R.A."/>
            <person name="Kuo A."/>
            <person name="Krutzmann J."/>
            <person name="Morin E."/>
            <person name="Arend M."/>
            <person name="Barry K.W."/>
            <person name="Binder M."/>
            <person name="Choi C."/>
            <person name="Clum A."/>
            <person name="Copeland A."/>
            <person name="Grisel N."/>
            <person name="Haridas S."/>
            <person name="Kipfer T."/>
            <person name="LaButti K."/>
            <person name="Lindquist E."/>
            <person name="Lipzen A."/>
            <person name="Maire R."/>
            <person name="Meier B."/>
            <person name="Mihaltcheva S."/>
            <person name="Molinier V."/>
            <person name="Murat C."/>
            <person name="Poggeler S."/>
            <person name="Quandt C.A."/>
            <person name="Sperisen C."/>
            <person name="Tritt A."/>
            <person name="Tisserant E."/>
            <person name="Crous P.W."/>
            <person name="Henrissat B."/>
            <person name="Nehls U."/>
            <person name="Egli S."/>
            <person name="Spatafora J.W."/>
            <person name="Grigoriev I.V."/>
            <person name="Martin F.M."/>
        </authorList>
    </citation>
    <scope>NUCLEOTIDE SEQUENCE [LARGE SCALE GENOMIC DNA]</scope>
    <source>
        <strain evidence="5 6">CBS 207.34</strain>
    </source>
</reference>
<dbReference type="EMBL" id="KV751118">
    <property type="protein sequence ID" value="OCL01514.1"/>
    <property type="molecule type" value="Genomic_DNA"/>
</dbReference>
<evidence type="ECO:0000313" key="5">
    <source>
        <dbReference type="EMBL" id="OCL01514.1"/>
    </source>
</evidence>
<dbReference type="SUPFAM" id="SSF57850">
    <property type="entry name" value="RING/U-box"/>
    <property type="match status" value="1"/>
</dbReference>
<dbReference type="Gene3D" id="3.30.40.10">
    <property type="entry name" value="Zinc/RING finger domain, C3HC4 (zinc finger)"/>
    <property type="match status" value="1"/>
</dbReference>
<dbReference type="GO" id="GO:0007131">
    <property type="term" value="P:reciprocal meiotic recombination"/>
    <property type="evidence" value="ECO:0007669"/>
    <property type="project" value="InterPro"/>
</dbReference>
<evidence type="ECO:0000256" key="2">
    <source>
        <dbReference type="SAM" id="Coils"/>
    </source>
</evidence>
<sequence>MDYTLRCNSLKCRAHLNDRAVVTTCSHVFCINCSDSLGLSSSAGLTRICPACSTQLNNPDDVVATQLNPTEDYKTSVLSGLSPSIIMECASRGLAFYSYQTSQEIVYQEFLAKSLTERYSHMSQQMDKLILEANSEIQGLQDKLQSMQVEQTNLEHKNRELIDAFREKSKTQQQIQKLYQSLKAQVMASQVATAATDEAENTIHTASRDRFVDRIPGARSGLQQRFNQFSVGYPGSRRHDRQGSGSSGGNDGRANETRNIGLGSSWNNHAQNVRSWTAQSAPASNTPSQHRSRLPVVAQTNIRGNTILSADTGSQFRSTHSTRQTPNGFNSNTLCSGGGGGGGYGFATGMKVGKQQPDGLLNRPTPRRMR</sequence>
<dbReference type="InterPro" id="IPR013083">
    <property type="entry name" value="Znf_RING/FYVE/PHD"/>
</dbReference>
<feature type="region of interest" description="Disordered" evidence="3">
    <location>
        <begin position="223"/>
        <end position="267"/>
    </location>
</feature>
<name>A0A8E2JLE4_9PEZI</name>
<dbReference type="OrthoDB" id="441210at2759"/>
<accession>A0A8E2JLE4</accession>
<organism evidence="5 6">
    <name type="scientific">Glonium stellatum</name>
    <dbReference type="NCBI Taxonomy" id="574774"/>
    <lineage>
        <taxon>Eukaryota</taxon>
        <taxon>Fungi</taxon>
        <taxon>Dikarya</taxon>
        <taxon>Ascomycota</taxon>
        <taxon>Pezizomycotina</taxon>
        <taxon>Dothideomycetes</taxon>
        <taxon>Pleosporomycetidae</taxon>
        <taxon>Gloniales</taxon>
        <taxon>Gloniaceae</taxon>
        <taxon>Glonium</taxon>
    </lineage>
</organism>
<protein>
    <recommendedName>
        <fullName evidence="4">RING-type domain-containing protein</fullName>
    </recommendedName>
</protein>
<proteinExistence type="predicted"/>
<dbReference type="AlphaFoldDB" id="A0A8E2JLE4"/>
<keyword evidence="1" id="KW-0863">Zinc-finger</keyword>
<gene>
    <name evidence="5" type="ORF">AOQ84DRAFT_328874</name>
</gene>
<feature type="coiled-coil region" evidence="2">
    <location>
        <begin position="112"/>
        <end position="164"/>
    </location>
</feature>
<evidence type="ECO:0000256" key="3">
    <source>
        <dbReference type="SAM" id="MobiDB-lite"/>
    </source>
</evidence>